<dbReference type="Gene3D" id="3.40.50.150">
    <property type="entry name" value="Vaccinia Virus protein VP39"/>
    <property type="match status" value="1"/>
</dbReference>
<evidence type="ECO:0000256" key="2">
    <source>
        <dbReference type="ARBA" id="ARBA00022679"/>
    </source>
</evidence>
<evidence type="ECO:0000256" key="1">
    <source>
        <dbReference type="ARBA" id="ARBA00022603"/>
    </source>
</evidence>
<organism evidence="6 7">
    <name type="scientific">Trichoderma harzianum CBS 226.95</name>
    <dbReference type="NCBI Taxonomy" id="983964"/>
    <lineage>
        <taxon>Eukaryota</taxon>
        <taxon>Fungi</taxon>
        <taxon>Dikarya</taxon>
        <taxon>Ascomycota</taxon>
        <taxon>Pezizomycotina</taxon>
        <taxon>Sordariomycetes</taxon>
        <taxon>Hypocreomycetidae</taxon>
        <taxon>Hypocreales</taxon>
        <taxon>Hypocreaceae</taxon>
        <taxon>Trichoderma</taxon>
    </lineage>
</organism>
<dbReference type="EMBL" id="KZ679675">
    <property type="protein sequence ID" value="PTB59878.1"/>
    <property type="molecule type" value="Genomic_DNA"/>
</dbReference>
<dbReference type="PANTHER" id="PTHR43712:SF17">
    <property type="entry name" value="O-METHYLTRANSFERASE"/>
    <property type="match status" value="1"/>
</dbReference>
<dbReference type="SUPFAM" id="SSF46785">
    <property type="entry name" value="Winged helix' DNA-binding domain"/>
    <property type="match status" value="1"/>
</dbReference>
<dbReference type="InterPro" id="IPR036388">
    <property type="entry name" value="WH-like_DNA-bd_sf"/>
</dbReference>
<keyword evidence="7" id="KW-1185">Reference proteome</keyword>
<dbReference type="Proteomes" id="UP000241690">
    <property type="component" value="Unassembled WGS sequence"/>
</dbReference>
<accession>A0A2T4ASD8</accession>
<gene>
    <name evidence="6" type="ORF">M431DRAFT_514454</name>
</gene>
<evidence type="ECO:0000259" key="5">
    <source>
        <dbReference type="Pfam" id="PF00891"/>
    </source>
</evidence>
<name>A0A2T4ASD8_TRIHA</name>
<dbReference type="RefSeq" id="XP_024779555.1">
    <property type="nucleotide sequence ID" value="XM_024920240.1"/>
</dbReference>
<evidence type="ECO:0000256" key="3">
    <source>
        <dbReference type="ARBA" id="ARBA00022691"/>
    </source>
</evidence>
<dbReference type="InterPro" id="IPR001077">
    <property type="entry name" value="COMT_C"/>
</dbReference>
<keyword evidence="1" id="KW-0489">Methyltransferase</keyword>
<dbReference type="GO" id="GO:0008171">
    <property type="term" value="F:O-methyltransferase activity"/>
    <property type="evidence" value="ECO:0007669"/>
    <property type="project" value="InterPro"/>
</dbReference>
<keyword evidence="3" id="KW-0949">S-adenosyl-L-methionine</keyword>
<dbReference type="PANTHER" id="PTHR43712">
    <property type="entry name" value="PUTATIVE (AFU_ORTHOLOGUE AFUA_4G14580)-RELATED"/>
    <property type="match status" value="1"/>
</dbReference>
<protein>
    <recommendedName>
        <fullName evidence="5">O-methyltransferase C-terminal domain-containing protein</fullName>
    </recommendedName>
</protein>
<reference evidence="6 7" key="1">
    <citation type="submission" date="2016-07" db="EMBL/GenBank/DDBJ databases">
        <title>Multiple horizontal gene transfer events from other fungi enriched the ability of initially mycotrophic Trichoderma (Ascomycota) to feed on dead plant biomass.</title>
        <authorList>
            <consortium name="DOE Joint Genome Institute"/>
            <person name="Aerts A."/>
            <person name="Atanasova L."/>
            <person name="Chenthamara K."/>
            <person name="Zhang J."/>
            <person name="Grujic M."/>
            <person name="Henrissat B."/>
            <person name="Kuo A."/>
            <person name="Salamov A."/>
            <person name="Lipzen A."/>
            <person name="Labutti K."/>
            <person name="Barry K."/>
            <person name="Miao Y."/>
            <person name="Rahimi M.J."/>
            <person name="Shen Q."/>
            <person name="Grigoriev I.V."/>
            <person name="Kubicek C.P."/>
            <person name="Druzhinina I.S."/>
        </authorList>
    </citation>
    <scope>NUCLEOTIDE SEQUENCE [LARGE SCALE GENOMIC DNA]</scope>
    <source>
        <strain evidence="6 7">CBS 226.95</strain>
    </source>
</reference>
<dbReference type="GeneID" id="36628809"/>
<evidence type="ECO:0000256" key="4">
    <source>
        <dbReference type="PIRSR" id="PIRSR005739-1"/>
    </source>
</evidence>
<sequence length="392" mass="43963">MGSSTRSVDEVLKSLNSIKPEDFAADGDRSNVLLAAYALVSRLETPWEAVARLCMNQPALEASLKVAKDLQLFEKWHERGDGPEKSDTLADLVQCDKQLFSRILRHLAVNHVLQEVSASVYKPTAFSLSLLQPVFGEWINYLYDAAIPCFHRMPKYLQKTRYQTPIDPDDGVFQYAKDYKGDLFKYYADHPKEGASFNHVMGGVMANQASWVNIIPAEAFINGSDPSQPLIVDVGGNVGHDIEKFRKEFPETAARLYLEDKPGVIALSKCPDPVNKIPHDFFQPQPIKGSRVYYMHGVLHDWADEPARKILQMLRDALKPGYSKLLIHDHIVPEVSAHPHATSYDLTMMVLVAGLERTESAWHALLQSAGYKVIRVWRSPLAAQAILEAELA</sequence>
<dbReference type="InterPro" id="IPR016461">
    <property type="entry name" value="COMT-like"/>
</dbReference>
<keyword evidence="2" id="KW-0808">Transferase</keyword>
<dbReference type="Gene3D" id="1.10.10.10">
    <property type="entry name" value="Winged helix-like DNA-binding domain superfamily/Winged helix DNA-binding domain"/>
    <property type="match status" value="1"/>
</dbReference>
<dbReference type="InterPro" id="IPR036390">
    <property type="entry name" value="WH_DNA-bd_sf"/>
</dbReference>
<dbReference type="Pfam" id="PF00891">
    <property type="entry name" value="Methyltransf_2"/>
    <property type="match status" value="1"/>
</dbReference>
<dbReference type="PIRSF" id="PIRSF005739">
    <property type="entry name" value="O-mtase"/>
    <property type="match status" value="1"/>
</dbReference>
<evidence type="ECO:0000313" key="7">
    <source>
        <dbReference type="Proteomes" id="UP000241690"/>
    </source>
</evidence>
<feature type="domain" description="O-methyltransferase C-terminal" evidence="5">
    <location>
        <begin position="175"/>
        <end position="372"/>
    </location>
</feature>
<proteinExistence type="predicted"/>
<dbReference type="PROSITE" id="PS51683">
    <property type="entry name" value="SAM_OMT_II"/>
    <property type="match status" value="1"/>
</dbReference>
<dbReference type="AlphaFoldDB" id="A0A2T4ASD8"/>
<feature type="active site" description="Proton acceptor" evidence="4">
    <location>
        <position position="300"/>
    </location>
</feature>
<evidence type="ECO:0000313" key="6">
    <source>
        <dbReference type="EMBL" id="PTB59878.1"/>
    </source>
</evidence>
<dbReference type="GO" id="GO:0032259">
    <property type="term" value="P:methylation"/>
    <property type="evidence" value="ECO:0007669"/>
    <property type="project" value="UniProtKB-KW"/>
</dbReference>
<dbReference type="SUPFAM" id="SSF53335">
    <property type="entry name" value="S-adenosyl-L-methionine-dependent methyltransferases"/>
    <property type="match status" value="1"/>
</dbReference>
<dbReference type="InterPro" id="IPR029063">
    <property type="entry name" value="SAM-dependent_MTases_sf"/>
</dbReference>